<evidence type="ECO:0000256" key="4">
    <source>
        <dbReference type="ARBA" id="ARBA00022827"/>
    </source>
</evidence>
<protein>
    <recommendedName>
        <fullName evidence="10">FAD/NAD(P)-binding domain-containing protein</fullName>
    </recommendedName>
</protein>
<dbReference type="Gene3D" id="3.50.50.60">
    <property type="entry name" value="FAD/NAD(P)-binding domain"/>
    <property type="match status" value="2"/>
</dbReference>
<sequence>MGSIENEVVLDALIVGAGFGGVYQLKNLRDRGYNVKLVDFASDFGGVWYWNRYPGARVDSTVPHYEFSDPSLWKDWTWKQRFPGSEELREYFAYVADKWDLRKDTEFNTFISKAVFHEQINMWHITSKTGKVYHARYFLLNIGFSAKRHTPDWKGIEKFKGTWVHPSFWPKEEPDLRGKKVAVIGTGATGLQLSQELSKVAEEFVLFQRTPNLALPMKQVNYTGKDQPPPRETYPALFAGRRDSFAGFNFNFTPRSTFSDTPEERQKVYQALWDHGDFHYYLANYEDMLFDKAANKEAYDFWKAKVRSRINDASLHELLAPTIQPHSFGCKRVSLENGFYEIFNQPNVKLVDVKSTPIVEVTESGIRTSEKEWELDYIVCATGFDALTGGLLQIDITGKDGQSLSDKWKNGTKTYLGMAVSGFPNMFYTYGPQAPTALCNGPTCAEYQGDFVIGVMDYMREKGLRCIGARGEEEDAWVELVRKFAYASLLPGTDSWYMGTNIPGKVREPLIYLGGVPNYYKALEKSREGGFAEFDLS</sequence>
<evidence type="ECO:0000256" key="7">
    <source>
        <dbReference type="ARBA" id="ARBA00023033"/>
    </source>
</evidence>
<evidence type="ECO:0000256" key="6">
    <source>
        <dbReference type="ARBA" id="ARBA00023002"/>
    </source>
</evidence>
<dbReference type="EMBL" id="JAPQKL010000002">
    <property type="protein sequence ID" value="KAJ5142764.1"/>
    <property type="molecule type" value="Genomic_DNA"/>
</dbReference>
<keyword evidence="3" id="KW-0285">Flavoprotein</keyword>
<dbReference type="AlphaFoldDB" id="A0A9W9H9X9"/>
<keyword evidence="9" id="KW-1185">Reference proteome</keyword>
<dbReference type="Proteomes" id="UP001149079">
    <property type="component" value="Unassembled WGS sequence"/>
</dbReference>
<dbReference type="GO" id="GO:0050660">
    <property type="term" value="F:flavin adenine dinucleotide binding"/>
    <property type="evidence" value="ECO:0007669"/>
    <property type="project" value="InterPro"/>
</dbReference>
<reference evidence="8" key="2">
    <citation type="journal article" date="2023" name="IMA Fungus">
        <title>Comparative genomic study of the Penicillium genus elucidates a diverse pangenome and 15 lateral gene transfer events.</title>
        <authorList>
            <person name="Petersen C."/>
            <person name="Sorensen T."/>
            <person name="Nielsen M.R."/>
            <person name="Sondergaard T.E."/>
            <person name="Sorensen J.L."/>
            <person name="Fitzpatrick D.A."/>
            <person name="Frisvad J.C."/>
            <person name="Nielsen K.L."/>
        </authorList>
    </citation>
    <scope>NUCLEOTIDE SEQUENCE</scope>
    <source>
        <strain evidence="8">IBT 22155</strain>
    </source>
</reference>
<keyword evidence="4" id="KW-0274">FAD</keyword>
<dbReference type="PANTHER" id="PTHR43098">
    <property type="entry name" value="L-ORNITHINE N(5)-MONOOXYGENASE-RELATED"/>
    <property type="match status" value="1"/>
</dbReference>
<dbReference type="GeneID" id="81401465"/>
<dbReference type="GO" id="GO:0004499">
    <property type="term" value="F:N,N-dimethylaniline monooxygenase activity"/>
    <property type="evidence" value="ECO:0007669"/>
    <property type="project" value="InterPro"/>
</dbReference>
<dbReference type="InterPro" id="IPR020946">
    <property type="entry name" value="Flavin_mOase-like"/>
</dbReference>
<accession>A0A9W9H9X9</accession>
<dbReference type="GO" id="GO:0050661">
    <property type="term" value="F:NADP binding"/>
    <property type="evidence" value="ECO:0007669"/>
    <property type="project" value="InterPro"/>
</dbReference>
<comment type="cofactor">
    <cofactor evidence="1">
        <name>FAD</name>
        <dbReference type="ChEBI" id="CHEBI:57692"/>
    </cofactor>
</comment>
<keyword evidence="7" id="KW-0503">Monooxygenase</keyword>
<evidence type="ECO:0000256" key="3">
    <source>
        <dbReference type="ARBA" id="ARBA00022630"/>
    </source>
</evidence>
<keyword evidence="6" id="KW-0560">Oxidoreductase</keyword>
<gene>
    <name evidence="8" type="ORF">N7515_001551</name>
</gene>
<evidence type="ECO:0000256" key="5">
    <source>
        <dbReference type="ARBA" id="ARBA00022857"/>
    </source>
</evidence>
<proteinExistence type="inferred from homology"/>
<dbReference type="InterPro" id="IPR050775">
    <property type="entry name" value="FAD-binding_Monooxygenases"/>
</dbReference>
<evidence type="ECO:0008006" key="10">
    <source>
        <dbReference type="Google" id="ProtNLM"/>
    </source>
</evidence>
<dbReference type="PRINTS" id="PR00411">
    <property type="entry name" value="PNDRDTASEI"/>
</dbReference>
<evidence type="ECO:0000313" key="9">
    <source>
        <dbReference type="Proteomes" id="UP001149079"/>
    </source>
</evidence>
<evidence type="ECO:0000313" key="8">
    <source>
        <dbReference type="EMBL" id="KAJ5142764.1"/>
    </source>
</evidence>
<dbReference type="RefSeq" id="XP_056524408.1">
    <property type="nucleotide sequence ID" value="XM_056662295.1"/>
</dbReference>
<keyword evidence="5" id="KW-0521">NADP</keyword>
<organism evidence="8 9">
    <name type="scientific">Penicillium bovifimosum</name>
    <dbReference type="NCBI Taxonomy" id="126998"/>
    <lineage>
        <taxon>Eukaryota</taxon>
        <taxon>Fungi</taxon>
        <taxon>Dikarya</taxon>
        <taxon>Ascomycota</taxon>
        <taxon>Pezizomycotina</taxon>
        <taxon>Eurotiomycetes</taxon>
        <taxon>Eurotiomycetidae</taxon>
        <taxon>Eurotiales</taxon>
        <taxon>Aspergillaceae</taxon>
        <taxon>Penicillium</taxon>
    </lineage>
</organism>
<comment type="caution">
    <text evidence="8">The sequence shown here is derived from an EMBL/GenBank/DDBJ whole genome shotgun (WGS) entry which is preliminary data.</text>
</comment>
<evidence type="ECO:0000256" key="1">
    <source>
        <dbReference type="ARBA" id="ARBA00001974"/>
    </source>
</evidence>
<dbReference type="OrthoDB" id="66881at2759"/>
<dbReference type="Pfam" id="PF00743">
    <property type="entry name" value="FMO-like"/>
    <property type="match status" value="1"/>
</dbReference>
<name>A0A9W9H9X9_9EURO</name>
<evidence type="ECO:0000256" key="2">
    <source>
        <dbReference type="ARBA" id="ARBA00010139"/>
    </source>
</evidence>
<dbReference type="PANTHER" id="PTHR43098:SF3">
    <property type="entry name" value="L-ORNITHINE N(5)-MONOOXYGENASE-RELATED"/>
    <property type="match status" value="1"/>
</dbReference>
<dbReference type="InterPro" id="IPR036188">
    <property type="entry name" value="FAD/NAD-bd_sf"/>
</dbReference>
<comment type="similarity">
    <text evidence="2">Belongs to the FAD-binding monooxygenase family.</text>
</comment>
<dbReference type="SUPFAM" id="SSF51905">
    <property type="entry name" value="FAD/NAD(P)-binding domain"/>
    <property type="match status" value="2"/>
</dbReference>
<reference evidence="8" key="1">
    <citation type="submission" date="2022-11" db="EMBL/GenBank/DDBJ databases">
        <authorList>
            <person name="Petersen C."/>
        </authorList>
    </citation>
    <scope>NUCLEOTIDE SEQUENCE</scope>
    <source>
        <strain evidence="8">IBT 22155</strain>
    </source>
</reference>